<comment type="caution">
    <text evidence="1">The sequence shown here is derived from an EMBL/GenBank/DDBJ whole genome shotgun (WGS) entry which is preliminary data.</text>
</comment>
<organism evidence="1">
    <name type="scientific">marine sediment metagenome</name>
    <dbReference type="NCBI Taxonomy" id="412755"/>
    <lineage>
        <taxon>unclassified sequences</taxon>
        <taxon>metagenomes</taxon>
        <taxon>ecological metagenomes</taxon>
    </lineage>
</organism>
<sequence>RKAAYILAVERVTEATRVRGLYP</sequence>
<feature type="non-terminal residue" evidence="1">
    <location>
        <position position="1"/>
    </location>
</feature>
<name>A0A0F9F7F2_9ZZZZ</name>
<dbReference type="Gene3D" id="1.10.8.1210">
    <property type="match status" value="1"/>
</dbReference>
<gene>
    <name evidence="1" type="ORF">LCGC14_1986890</name>
</gene>
<dbReference type="AlphaFoldDB" id="A0A0F9F7F2"/>
<accession>A0A0F9F7F2</accession>
<dbReference type="EMBL" id="LAZR01022331">
    <property type="protein sequence ID" value="KKL82223.1"/>
    <property type="molecule type" value="Genomic_DNA"/>
</dbReference>
<reference evidence="1" key="1">
    <citation type="journal article" date="2015" name="Nature">
        <title>Complex archaea that bridge the gap between prokaryotes and eukaryotes.</title>
        <authorList>
            <person name="Spang A."/>
            <person name="Saw J.H."/>
            <person name="Jorgensen S.L."/>
            <person name="Zaremba-Niedzwiedzka K."/>
            <person name="Martijn J."/>
            <person name="Lind A.E."/>
            <person name="van Eijk R."/>
            <person name="Schleper C."/>
            <person name="Guy L."/>
            <person name="Ettema T.J."/>
        </authorList>
    </citation>
    <scope>NUCLEOTIDE SEQUENCE</scope>
</reference>
<proteinExistence type="predicted"/>
<evidence type="ECO:0000313" key="1">
    <source>
        <dbReference type="EMBL" id="KKL82223.1"/>
    </source>
</evidence>
<protein>
    <submittedName>
        <fullName evidence="1">Uncharacterized protein</fullName>
    </submittedName>
</protein>